<feature type="repeat" description="TPR" evidence="3">
    <location>
        <begin position="181"/>
        <end position="214"/>
    </location>
</feature>
<sequence>MTRSWPAALAGAALILVAATTPVHGDLLREPPQADGALVPVPAPDLSGAEPRARAEIEAMRDALRDALADPQTSPEDLAELYGRLGALYHVHEVPAGAIAAYRNARSLDPGHFRWAYLDAWLAHGSGRLDDALAAYEAAAAIDPDYPALPLRLGEVLLELNRPDDARDHLQQALAEPGLEAAAAFRFGQRALQRREFDRAVEWFQRALDKDPGADAVYTPLAQALRRTGAVDAAREALALRGERQPLADDRIVRELDDLDTGARRHFLLGLQAARDHRYAEAADHFARGLDEDPDNHHARISHARALYLSGEQAPAREILEAVLREHPRDTLAAFLLGVLLDADGDRDGALEHYRRVLELQPEHPGAAHHLGLLAFRQGDWPTAARLLTQAGERFRDNSLARVLALVADRRAGRSEAEIQAQLEPVIQALPQHPMPRYALSRLFSAADDPAVRDPARGLDLAEGLLAAGPMPPVFEALALARAANDDANGALSALDRAEQGYRQTAALLDLPRIEIQRQRIHDGRLPAVAWPEDDPVLAPPPTNPRGVFQEYPSPRPF</sequence>
<dbReference type="STRING" id="713585.THITH_07380"/>
<dbReference type="SUPFAM" id="SSF48452">
    <property type="entry name" value="TPR-like"/>
    <property type="match status" value="2"/>
</dbReference>
<dbReference type="KEGG" id="tti:THITH_07380"/>
<dbReference type="HOGENOM" id="CLU_488274_0_0_6"/>
<evidence type="ECO:0000256" key="5">
    <source>
        <dbReference type="SAM" id="SignalP"/>
    </source>
</evidence>
<accession>W0DN64</accession>
<organism evidence="6 7">
    <name type="scientific">Thioalkalivibrio paradoxus ARh 1</name>
    <dbReference type="NCBI Taxonomy" id="713585"/>
    <lineage>
        <taxon>Bacteria</taxon>
        <taxon>Pseudomonadati</taxon>
        <taxon>Pseudomonadota</taxon>
        <taxon>Gammaproteobacteria</taxon>
        <taxon>Chromatiales</taxon>
        <taxon>Ectothiorhodospiraceae</taxon>
        <taxon>Thioalkalivibrio</taxon>
    </lineage>
</organism>
<evidence type="ECO:0000256" key="4">
    <source>
        <dbReference type="SAM" id="MobiDB-lite"/>
    </source>
</evidence>
<keyword evidence="5" id="KW-0732">Signal</keyword>
<dbReference type="InterPro" id="IPR051012">
    <property type="entry name" value="CellSynth/LPSAsmb/PSIAsmb"/>
</dbReference>
<reference evidence="6 7" key="1">
    <citation type="submission" date="2013-12" db="EMBL/GenBank/DDBJ databases">
        <authorList>
            <consortium name="DOE Joint Genome Institute"/>
            <person name="Muyzer G."/>
            <person name="Huntemann M."/>
            <person name="Han J."/>
            <person name="Chen A."/>
            <person name="Kyrpides N."/>
            <person name="Mavromatis K."/>
            <person name="Markowitz V."/>
            <person name="Palaniappan K."/>
            <person name="Ivanova N."/>
            <person name="Schaumberg A."/>
            <person name="Pati A."/>
            <person name="Liolios K."/>
            <person name="Nordberg H.P."/>
            <person name="Cantor M.N."/>
            <person name="Hua S.X."/>
            <person name="Woyke T."/>
        </authorList>
    </citation>
    <scope>NUCLEOTIDE SEQUENCE [LARGE SCALE GENOMIC DNA]</scope>
    <source>
        <strain evidence="6 7">ARh 1</strain>
    </source>
</reference>
<dbReference type="SMART" id="SM00028">
    <property type="entry name" value="TPR"/>
    <property type="match status" value="7"/>
</dbReference>
<protein>
    <submittedName>
        <fullName evidence="6">Uncharacterized protein</fullName>
    </submittedName>
</protein>
<feature type="repeat" description="TPR" evidence="3">
    <location>
        <begin position="331"/>
        <end position="364"/>
    </location>
</feature>
<evidence type="ECO:0000256" key="2">
    <source>
        <dbReference type="ARBA" id="ARBA00022803"/>
    </source>
</evidence>
<dbReference type="PANTHER" id="PTHR45586:SF1">
    <property type="entry name" value="LIPOPOLYSACCHARIDE ASSEMBLY PROTEIN B"/>
    <property type="match status" value="1"/>
</dbReference>
<dbReference type="OrthoDB" id="5959200at2"/>
<dbReference type="Gene3D" id="1.25.40.10">
    <property type="entry name" value="Tetratricopeptide repeat domain"/>
    <property type="match status" value="3"/>
</dbReference>
<dbReference type="Proteomes" id="UP000005289">
    <property type="component" value="Chromosome"/>
</dbReference>
<evidence type="ECO:0000256" key="1">
    <source>
        <dbReference type="ARBA" id="ARBA00022737"/>
    </source>
</evidence>
<feature type="region of interest" description="Disordered" evidence="4">
    <location>
        <begin position="530"/>
        <end position="558"/>
    </location>
</feature>
<feature type="signal peptide" evidence="5">
    <location>
        <begin position="1"/>
        <end position="25"/>
    </location>
</feature>
<keyword evidence="2 3" id="KW-0802">TPR repeat</keyword>
<dbReference type="Pfam" id="PF14559">
    <property type="entry name" value="TPR_19"/>
    <property type="match status" value="4"/>
</dbReference>
<keyword evidence="7" id="KW-1185">Reference proteome</keyword>
<dbReference type="RefSeq" id="WP_006747768.1">
    <property type="nucleotide sequence ID" value="NZ_CP007029.1"/>
</dbReference>
<keyword evidence="1" id="KW-0677">Repeat</keyword>
<gene>
    <name evidence="6" type="ORF">THITH_07380</name>
</gene>
<dbReference type="InterPro" id="IPR019734">
    <property type="entry name" value="TPR_rpt"/>
</dbReference>
<dbReference type="PROSITE" id="PS50005">
    <property type="entry name" value="TPR"/>
    <property type="match status" value="4"/>
</dbReference>
<evidence type="ECO:0000313" key="6">
    <source>
        <dbReference type="EMBL" id="AHF00040.1"/>
    </source>
</evidence>
<feature type="chain" id="PRO_5004787120" evidence="5">
    <location>
        <begin position="26"/>
        <end position="558"/>
    </location>
</feature>
<dbReference type="EMBL" id="CP007029">
    <property type="protein sequence ID" value="AHF00040.1"/>
    <property type="molecule type" value="Genomic_DNA"/>
</dbReference>
<name>W0DN64_9GAMM</name>
<evidence type="ECO:0000313" key="7">
    <source>
        <dbReference type="Proteomes" id="UP000005289"/>
    </source>
</evidence>
<evidence type="ECO:0000256" key="3">
    <source>
        <dbReference type="PROSITE-ProRule" id="PRU00339"/>
    </source>
</evidence>
<dbReference type="AlphaFoldDB" id="W0DN64"/>
<dbReference type="PANTHER" id="PTHR45586">
    <property type="entry name" value="TPR REPEAT-CONTAINING PROTEIN PA4667"/>
    <property type="match status" value="1"/>
</dbReference>
<proteinExistence type="predicted"/>
<feature type="repeat" description="TPR" evidence="3">
    <location>
        <begin position="79"/>
        <end position="112"/>
    </location>
</feature>
<feature type="repeat" description="TPR" evidence="3">
    <location>
        <begin position="263"/>
        <end position="296"/>
    </location>
</feature>
<dbReference type="InterPro" id="IPR011990">
    <property type="entry name" value="TPR-like_helical_dom_sf"/>
</dbReference>